<dbReference type="InterPro" id="IPR001697">
    <property type="entry name" value="Pyr_Knase"/>
</dbReference>
<dbReference type="SMR" id="B4NM63"/>
<keyword evidence="11" id="KW-0067">ATP-binding</keyword>
<evidence type="ECO:0000256" key="13">
    <source>
        <dbReference type="ARBA" id="ARBA00023152"/>
    </source>
</evidence>
<dbReference type="SUPFAM" id="SSF51621">
    <property type="entry name" value="Phosphoenolpyruvate/pyruvate domain"/>
    <property type="match status" value="1"/>
</dbReference>
<evidence type="ECO:0000256" key="15">
    <source>
        <dbReference type="ARBA" id="ARBA00048967"/>
    </source>
</evidence>
<dbReference type="Gene3D" id="3.20.20.60">
    <property type="entry name" value="Phosphoenolpyruvate-binding domains"/>
    <property type="match status" value="1"/>
</dbReference>
<dbReference type="EMBL" id="CH964280">
    <property type="protein sequence ID" value="EDW85452.2"/>
    <property type="molecule type" value="Genomic_DNA"/>
</dbReference>
<evidence type="ECO:0000256" key="12">
    <source>
        <dbReference type="ARBA" id="ARBA00022842"/>
    </source>
</evidence>
<gene>
    <name evidence="19" type="primary">Dwil\GK21752</name>
    <name evidence="19" type="ORF">Dwil_GK21752</name>
</gene>
<dbReference type="GO" id="GO:0004743">
    <property type="term" value="F:pyruvate kinase activity"/>
    <property type="evidence" value="ECO:0007669"/>
    <property type="project" value="UniProtKB-EC"/>
</dbReference>
<keyword evidence="14" id="KW-0670">Pyruvate</keyword>
<dbReference type="GO" id="GO:0016301">
    <property type="term" value="F:kinase activity"/>
    <property type="evidence" value="ECO:0007669"/>
    <property type="project" value="UniProtKB-KW"/>
</dbReference>
<evidence type="ECO:0000256" key="2">
    <source>
        <dbReference type="ARBA" id="ARBA00001958"/>
    </source>
</evidence>
<dbReference type="InterPro" id="IPR015793">
    <property type="entry name" value="Pyrv_Knase_brl"/>
</dbReference>
<evidence type="ECO:0000256" key="16">
    <source>
        <dbReference type="RuleBase" id="RU000504"/>
    </source>
</evidence>
<comment type="cofactor">
    <cofactor evidence="1">
        <name>Mg(2+)</name>
        <dbReference type="ChEBI" id="CHEBI:18420"/>
    </cofactor>
</comment>
<name>B4NM63_DROWI</name>
<dbReference type="OrthoDB" id="108365at2759"/>
<comment type="pathway">
    <text evidence="3 16">Carbohydrate degradation; glycolysis; pyruvate from D-glyceraldehyde 3-phosphate: step 5/5.</text>
</comment>
<dbReference type="InParanoid" id="B4NM63"/>
<evidence type="ECO:0000256" key="1">
    <source>
        <dbReference type="ARBA" id="ARBA00001946"/>
    </source>
</evidence>
<dbReference type="STRING" id="7260.B4NM63"/>
<dbReference type="FunFam" id="3.40.1380.20:FF:000001">
    <property type="entry name" value="Pyruvate kinase"/>
    <property type="match status" value="1"/>
</dbReference>
<evidence type="ECO:0000256" key="4">
    <source>
        <dbReference type="ARBA" id="ARBA00008663"/>
    </source>
</evidence>
<dbReference type="GO" id="GO:0000287">
    <property type="term" value="F:magnesium ion binding"/>
    <property type="evidence" value="ECO:0007669"/>
    <property type="project" value="InterPro"/>
</dbReference>
<dbReference type="SUPFAM" id="SSF52935">
    <property type="entry name" value="PK C-terminal domain-like"/>
    <property type="match status" value="1"/>
</dbReference>
<proteinExistence type="inferred from homology"/>
<evidence type="ECO:0000259" key="18">
    <source>
        <dbReference type="Pfam" id="PF02887"/>
    </source>
</evidence>
<dbReference type="InterPro" id="IPR015813">
    <property type="entry name" value="Pyrv/PenolPyrv_kinase-like_dom"/>
</dbReference>
<dbReference type="Pfam" id="PF02887">
    <property type="entry name" value="PK_C"/>
    <property type="match status" value="1"/>
</dbReference>
<evidence type="ECO:0000256" key="10">
    <source>
        <dbReference type="ARBA" id="ARBA00022777"/>
    </source>
</evidence>
<dbReference type="FunFam" id="2.40.33.10:FF:000001">
    <property type="entry name" value="Pyruvate kinase"/>
    <property type="match status" value="1"/>
</dbReference>
<dbReference type="InterPro" id="IPR015806">
    <property type="entry name" value="Pyrv_Knase_insert_dom_sf"/>
</dbReference>
<dbReference type="InterPro" id="IPR040442">
    <property type="entry name" value="Pyrv_kinase-like_dom_sf"/>
</dbReference>
<dbReference type="NCBIfam" id="TIGR01064">
    <property type="entry name" value="pyruv_kin"/>
    <property type="match status" value="1"/>
</dbReference>
<dbReference type="HOGENOM" id="CLU_015439_0_1_1"/>
<dbReference type="AlphaFoldDB" id="B4NM63"/>
<evidence type="ECO:0000256" key="7">
    <source>
        <dbReference type="ARBA" id="ARBA00022679"/>
    </source>
</evidence>
<protein>
    <recommendedName>
        <fullName evidence="6 16">Pyruvate kinase</fullName>
        <ecNumber evidence="6 16">2.7.1.40</ecNumber>
    </recommendedName>
</protein>
<dbReference type="InterPro" id="IPR036918">
    <property type="entry name" value="Pyrv_Knase_C_sf"/>
</dbReference>
<evidence type="ECO:0000256" key="11">
    <source>
        <dbReference type="ARBA" id="ARBA00022840"/>
    </source>
</evidence>
<comment type="similarity">
    <text evidence="4 16">Belongs to the pyruvate kinase family.</text>
</comment>
<keyword evidence="20" id="KW-1185">Reference proteome</keyword>
<evidence type="ECO:0000259" key="17">
    <source>
        <dbReference type="Pfam" id="PF00224"/>
    </source>
</evidence>
<comment type="cofactor">
    <cofactor evidence="2">
        <name>K(+)</name>
        <dbReference type="ChEBI" id="CHEBI:29103"/>
    </cofactor>
</comment>
<dbReference type="GO" id="GO:0005524">
    <property type="term" value="F:ATP binding"/>
    <property type="evidence" value="ECO:0007669"/>
    <property type="project" value="UniProtKB-KW"/>
</dbReference>
<dbReference type="UniPathway" id="UPA00109">
    <property type="reaction ID" value="UER00188"/>
</dbReference>
<accession>B4NM63</accession>
<dbReference type="EC" id="2.7.1.40" evidence="6 16"/>
<evidence type="ECO:0000256" key="9">
    <source>
        <dbReference type="ARBA" id="ARBA00022741"/>
    </source>
</evidence>
<dbReference type="PRINTS" id="PR01050">
    <property type="entry name" value="PYRUVTKNASE"/>
</dbReference>
<dbReference type="Gene3D" id="2.40.33.10">
    <property type="entry name" value="PK beta-barrel domain-like"/>
    <property type="match status" value="1"/>
</dbReference>
<dbReference type="Pfam" id="PF00224">
    <property type="entry name" value="PK"/>
    <property type="match status" value="1"/>
</dbReference>
<dbReference type="SUPFAM" id="SSF50800">
    <property type="entry name" value="PK beta-barrel domain-like"/>
    <property type="match status" value="1"/>
</dbReference>
<dbReference type="eggNOG" id="KOG2323">
    <property type="taxonomic scope" value="Eukaryota"/>
</dbReference>
<dbReference type="GO" id="GO:0030955">
    <property type="term" value="F:potassium ion binding"/>
    <property type="evidence" value="ECO:0007669"/>
    <property type="project" value="InterPro"/>
</dbReference>
<dbReference type="Gene3D" id="3.40.1380.20">
    <property type="entry name" value="Pyruvate kinase, C-terminal domain"/>
    <property type="match status" value="1"/>
</dbReference>
<evidence type="ECO:0000256" key="8">
    <source>
        <dbReference type="ARBA" id="ARBA00022723"/>
    </source>
</evidence>
<evidence type="ECO:0000256" key="6">
    <source>
        <dbReference type="ARBA" id="ARBA00012142"/>
    </source>
</evidence>
<comment type="subunit">
    <text evidence="5">Homotetramer.</text>
</comment>
<comment type="catalytic activity">
    <reaction evidence="15">
        <text>pyruvate + ATP = phosphoenolpyruvate + ADP + H(+)</text>
        <dbReference type="Rhea" id="RHEA:18157"/>
        <dbReference type="ChEBI" id="CHEBI:15361"/>
        <dbReference type="ChEBI" id="CHEBI:15378"/>
        <dbReference type="ChEBI" id="CHEBI:30616"/>
        <dbReference type="ChEBI" id="CHEBI:58702"/>
        <dbReference type="ChEBI" id="CHEBI:456216"/>
        <dbReference type="EC" id="2.7.1.40"/>
    </reaction>
    <physiologicalReaction direction="right-to-left" evidence="15">
        <dbReference type="Rhea" id="RHEA:18159"/>
    </physiologicalReaction>
</comment>
<keyword evidence="10 16" id="KW-0418">Kinase</keyword>
<sequence length="558" mass="61796">MSFSAKDNLKEGSTQLAHICELDAQSQASHRRLVTIIATISRTSRNLETIYNMLLKGVNVFRLNFSHESHELHTKTIELVNDALERIKKETGQTVTVAFAVDTRGPQIRTGLLEGGNEILMRNGDNIRLSINRDLYDKGNKDAIYVDYPNIINLTKPGDRVFIDDGKLFLIILEVGVDGLVCEVLQGGSLGNNCNVILPEVEVDLPAVSEKDMYDIQFSLQANVDFLFASAVRSAKNIKELRSVLGDKGKHIKIIAKVDSKIALSRVSEIMRSADGLLLSRADLGTQIPVEKLFITQKTVLSQCNKAGKPVIVASHILETMRYNPFPTRAECFDLANAIIDGADCIMLSSEVAIGLYPNETIAVCDALCREAEKVVWYRDLFADLIHETHGELDAAHSLAIAAVETAKRINATLIIVLTTSGRSAALISKFRPRCPVLAVTRCERAARWVYLHRGILPVLYTSEPIDDYVSDVDARVKFALTSAKKSGLINDGDPIVIVSAWKDGGGFTNNVRVVYSFFEADRVDCLFRADRRVSRKNTTLQIPKILKEQGEFIFLCS</sequence>
<reference evidence="19 20" key="1">
    <citation type="journal article" date="2007" name="Nature">
        <title>Evolution of genes and genomes on the Drosophila phylogeny.</title>
        <authorList>
            <consortium name="Drosophila 12 Genomes Consortium"/>
            <person name="Clark A.G."/>
            <person name="Eisen M.B."/>
            <person name="Smith D.R."/>
            <person name="Bergman C.M."/>
            <person name="Oliver B."/>
            <person name="Markow T.A."/>
            <person name="Kaufman T.C."/>
            <person name="Kellis M."/>
            <person name="Gelbart W."/>
            <person name="Iyer V.N."/>
            <person name="Pollard D.A."/>
            <person name="Sackton T.B."/>
            <person name="Larracuente A.M."/>
            <person name="Singh N.D."/>
            <person name="Abad J.P."/>
            <person name="Abt D.N."/>
            <person name="Adryan B."/>
            <person name="Aguade M."/>
            <person name="Akashi H."/>
            <person name="Anderson W.W."/>
            <person name="Aquadro C.F."/>
            <person name="Ardell D.H."/>
            <person name="Arguello R."/>
            <person name="Artieri C.G."/>
            <person name="Barbash D.A."/>
            <person name="Barker D."/>
            <person name="Barsanti P."/>
            <person name="Batterham P."/>
            <person name="Batzoglou S."/>
            <person name="Begun D."/>
            <person name="Bhutkar A."/>
            <person name="Blanco E."/>
            <person name="Bosak S.A."/>
            <person name="Bradley R.K."/>
            <person name="Brand A.D."/>
            <person name="Brent M.R."/>
            <person name="Brooks A.N."/>
            <person name="Brown R.H."/>
            <person name="Butlin R.K."/>
            <person name="Caggese C."/>
            <person name="Calvi B.R."/>
            <person name="Bernardo de Carvalho A."/>
            <person name="Caspi A."/>
            <person name="Castrezana S."/>
            <person name="Celniker S.E."/>
            <person name="Chang J.L."/>
            <person name="Chapple C."/>
            <person name="Chatterji S."/>
            <person name="Chinwalla A."/>
            <person name="Civetta A."/>
            <person name="Clifton S.W."/>
            <person name="Comeron J.M."/>
            <person name="Costello J.C."/>
            <person name="Coyne J.A."/>
            <person name="Daub J."/>
            <person name="David R.G."/>
            <person name="Delcher A.L."/>
            <person name="Delehaunty K."/>
            <person name="Do C.B."/>
            <person name="Ebling H."/>
            <person name="Edwards K."/>
            <person name="Eickbush T."/>
            <person name="Evans J.D."/>
            <person name="Filipski A."/>
            <person name="Findeiss S."/>
            <person name="Freyhult E."/>
            <person name="Fulton L."/>
            <person name="Fulton R."/>
            <person name="Garcia A.C."/>
            <person name="Gardiner A."/>
            <person name="Garfield D.A."/>
            <person name="Garvin B.E."/>
            <person name="Gibson G."/>
            <person name="Gilbert D."/>
            <person name="Gnerre S."/>
            <person name="Godfrey J."/>
            <person name="Good R."/>
            <person name="Gotea V."/>
            <person name="Gravely B."/>
            <person name="Greenberg A.J."/>
            <person name="Griffiths-Jones S."/>
            <person name="Gross S."/>
            <person name="Guigo R."/>
            <person name="Gustafson E.A."/>
            <person name="Haerty W."/>
            <person name="Hahn M.W."/>
            <person name="Halligan D.L."/>
            <person name="Halpern A.L."/>
            <person name="Halter G.M."/>
            <person name="Han M.V."/>
            <person name="Heger A."/>
            <person name="Hillier L."/>
            <person name="Hinrichs A.S."/>
            <person name="Holmes I."/>
            <person name="Hoskins R.A."/>
            <person name="Hubisz M.J."/>
            <person name="Hultmark D."/>
            <person name="Huntley M.A."/>
            <person name="Jaffe D.B."/>
            <person name="Jagadeeshan S."/>
            <person name="Jeck W.R."/>
            <person name="Johnson J."/>
            <person name="Jones C.D."/>
            <person name="Jordan W.C."/>
            <person name="Karpen G.H."/>
            <person name="Kataoka E."/>
            <person name="Keightley P.D."/>
            <person name="Kheradpour P."/>
            <person name="Kirkness E.F."/>
            <person name="Koerich L.B."/>
            <person name="Kristiansen K."/>
            <person name="Kudrna D."/>
            <person name="Kulathinal R.J."/>
            <person name="Kumar S."/>
            <person name="Kwok R."/>
            <person name="Lander E."/>
            <person name="Langley C.H."/>
            <person name="Lapoint R."/>
            <person name="Lazzaro B.P."/>
            <person name="Lee S.J."/>
            <person name="Levesque L."/>
            <person name="Li R."/>
            <person name="Lin C.F."/>
            <person name="Lin M.F."/>
            <person name="Lindblad-Toh K."/>
            <person name="Llopart A."/>
            <person name="Long M."/>
            <person name="Low L."/>
            <person name="Lozovsky E."/>
            <person name="Lu J."/>
            <person name="Luo M."/>
            <person name="Machado C.A."/>
            <person name="Makalowski W."/>
            <person name="Marzo M."/>
            <person name="Matsuda M."/>
            <person name="Matzkin L."/>
            <person name="McAllister B."/>
            <person name="McBride C.S."/>
            <person name="McKernan B."/>
            <person name="McKernan K."/>
            <person name="Mendez-Lago M."/>
            <person name="Minx P."/>
            <person name="Mollenhauer M.U."/>
            <person name="Montooth K."/>
            <person name="Mount S.M."/>
            <person name="Mu X."/>
            <person name="Myers E."/>
            <person name="Negre B."/>
            <person name="Newfeld S."/>
            <person name="Nielsen R."/>
            <person name="Noor M.A."/>
            <person name="O'Grady P."/>
            <person name="Pachter L."/>
            <person name="Papaceit M."/>
            <person name="Parisi M.J."/>
            <person name="Parisi M."/>
            <person name="Parts L."/>
            <person name="Pedersen J.S."/>
            <person name="Pesole G."/>
            <person name="Phillippy A.M."/>
            <person name="Ponting C.P."/>
            <person name="Pop M."/>
            <person name="Porcelli D."/>
            <person name="Powell J.R."/>
            <person name="Prohaska S."/>
            <person name="Pruitt K."/>
            <person name="Puig M."/>
            <person name="Quesneville H."/>
            <person name="Ram K.R."/>
            <person name="Rand D."/>
            <person name="Rasmussen M.D."/>
            <person name="Reed L.K."/>
            <person name="Reenan R."/>
            <person name="Reily A."/>
            <person name="Remington K.A."/>
            <person name="Rieger T.T."/>
            <person name="Ritchie M.G."/>
            <person name="Robin C."/>
            <person name="Rogers Y.H."/>
            <person name="Rohde C."/>
            <person name="Rozas J."/>
            <person name="Rubenfield M.J."/>
            <person name="Ruiz A."/>
            <person name="Russo S."/>
            <person name="Salzberg S.L."/>
            <person name="Sanchez-Gracia A."/>
            <person name="Saranga D.J."/>
            <person name="Sato H."/>
            <person name="Schaeffer S.W."/>
            <person name="Schatz M.C."/>
            <person name="Schlenke T."/>
            <person name="Schwartz R."/>
            <person name="Segarra C."/>
            <person name="Singh R.S."/>
            <person name="Sirot L."/>
            <person name="Sirota M."/>
            <person name="Sisneros N.B."/>
            <person name="Smith C.D."/>
            <person name="Smith T.F."/>
            <person name="Spieth J."/>
            <person name="Stage D.E."/>
            <person name="Stark A."/>
            <person name="Stephan W."/>
            <person name="Strausberg R.L."/>
            <person name="Strempel S."/>
            <person name="Sturgill D."/>
            <person name="Sutton G."/>
            <person name="Sutton G.G."/>
            <person name="Tao W."/>
            <person name="Teichmann S."/>
            <person name="Tobari Y.N."/>
            <person name="Tomimura Y."/>
            <person name="Tsolas J.M."/>
            <person name="Valente V.L."/>
            <person name="Venter E."/>
            <person name="Venter J.C."/>
            <person name="Vicario S."/>
            <person name="Vieira F.G."/>
            <person name="Vilella A.J."/>
            <person name="Villasante A."/>
            <person name="Walenz B."/>
            <person name="Wang J."/>
            <person name="Wasserman M."/>
            <person name="Watts T."/>
            <person name="Wilson D."/>
            <person name="Wilson R.K."/>
            <person name="Wing R.A."/>
            <person name="Wolfner M.F."/>
            <person name="Wong A."/>
            <person name="Wong G.K."/>
            <person name="Wu C.I."/>
            <person name="Wu G."/>
            <person name="Yamamoto D."/>
            <person name="Yang H.P."/>
            <person name="Yang S.P."/>
            <person name="Yorke J.A."/>
            <person name="Yoshida K."/>
            <person name="Zdobnov E."/>
            <person name="Zhang P."/>
            <person name="Zhang Y."/>
            <person name="Zimin A.V."/>
            <person name="Baldwin J."/>
            <person name="Abdouelleil A."/>
            <person name="Abdulkadir J."/>
            <person name="Abebe A."/>
            <person name="Abera B."/>
            <person name="Abreu J."/>
            <person name="Acer S.C."/>
            <person name="Aftuck L."/>
            <person name="Alexander A."/>
            <person name="An P."/>
            <person name="Anderson E."/>
            <person name="Anderson S."/>
            <person name="Arachi H."/>
            <person name="Azer M."/>
            <person name="Bachantsang P."/>
            <person name="Barry A."/>
            <person name="Bayul T."/>
            <person name="Berlin A."/>
            <person name="Bessette D."/>
            <person name="Bloom T."/>
            <person name="Blye J."/>
            <person name="Boguslavskiy L."/>
            <person name="Bonnet C."/>
            <person name="Boukhgalter B."/>
            <person name="Bourzgui I."/>
            <person name="Brown A."/>
            <person name="Cahill P."/>
            <person name="Channer S."/>
            <person name="Cheshatsang Y."/>
            <person name="Chuda L."/>
            <person name="Citroen M."/>
            <person name="Collymore A."/>
            <person name="Cooke P."/>
            <person name="Costello M."/>
            <person name="D'Aco K."/>
            <person name="Daza R."/>
            <person name="De Haan G."/>
            <person name="DeGray S."/>
            <person name="DeMaso C."/>
            <person name="Dhargay N."/>
            <person name="Dooley K."/>
            <person name="Dooley E."/>
            <person name="Doricent M."/>
            <person name="Dorje P."/>
            <person name="Dorjee K."/>
            <person name="Dupes A."/>
            <person name="Elong R."/>
            <person name="Falk J."/>
            <person name="Farina A."/>
            <person name="Faro S."/>
            <person name="Ferguson D."/>
            <person name="Fisher S."/>
            <person name="Foley C.D."/>
            <person name="Franke A."/>
            <person name="Friedrich D."/>
            <person name="Gadbois L."/>
            <person name="Gearin G."/>
            <person name="Gearin C.R."/>
            <person name="Giannoukos G."/>
            <person name="Goode T."/>
            <person name="Graham J."/>
            <person name="Grandbois E."/>
            <person name="Grewal S."/>
            <person name="Gyaltsen K."/>
            <person name="Hafez N."/>
            <person name="Hagos B."/>
            <person name="Hall J."/>
            <person name="Henson C."/>
            <person name="Hollinger A."/>
            <person name="Honan T."/>
            <person name="Huard M.D."/>
            <person name="Hughes L."/>
            <person name="Hurhula B."/>
            <person name="Husby M.E."/>
            <person name="Kamat A."/>
            <person name="Kanga B."/>
            <person name="Kashin S."/>
            <person name="Khazanovich D."/>
            <person name="Kisner P."/>
            <person name="Lance K."/>
            <person name="Lara M."/>
            <person name="Lee W."/>
            <person name="Lennon N."/>
            <person name="Letendre F."/>
            <person name="LeVine R."/>
            <person name="Lipovsky A."/>
            <person name="Liu X."/>
            <person name="Liu J."/>
            <person name="Liu S."/>
            <person name="Lokyitsang T."/>
            <person name="Lokyitsang Y."/>
            <person name="Lubonja R."/>
            <person name="Lui A."/>
            <person name="MacDonald P."/>
            <person name="Magnisalis V."/>
            <person name="Maru K."/>
            <person name="Matthews C."/>
            <person name="McCusker W."/>
            <person name="McDonough S."/>
            <person name="Mehta T."/>
            <person name="Meldrim J."/>
            <person name="Meneus L."/>
            <person name="Mihai O."/>
            <person name="Mihalev A."/>
            <person name="Mihova T."/>
            <person name="Mittelman R."/>
            <person name="Mlenga V."/>
            <person name="Montmayeur A."/>
            <person name="Mulrain L."/>
            <person name="Navidi A."/>
            <person name="Naylor J."/>
            <person name="Negash T."/>
            <person name="Nguyen T."/>
            <person name="Nguyen N."/>
            <person name="Nicol R."/>
            <person name="Norbu C."/>
            <person name="Norbu N."/>
            <person name="Novod N."/>
            <person name="O'Neill B."/>
            <person name="Osman S."/>
            <person name="Markiewicz E."/>
            <person name="Oyono O.L."/>
            <person name="Patti C."/>
            <person name="Phunkhang P."/>
            <person name="Pierre F."/>
            <person name="Priest M."/>
            <person name="Raghuraman S."/>
            <person name="Rege F."/>
            <person name="Reyes R."/>
            <person name="Rise C."/>
            <person name="Rogov P."/>
            <person name="Ross K."/>
            <person name="Ryan E."/>
            <person name="Settipalli S."/>
            <person name="Shea T."/>
            <person name="Sherpa N."/>
            <person name="Shi L."/>
            <person name="Shih D."/>
            <person name="Sparrow T."/>
            <person name="Spaulding J."/>
            <person name="Stalker J."/>
            <person name="Stange-Thomann N."/>
            <person name="Stavropoulos S."/>
            <person name="Stone C."/>
            <person name="Strader C."/>
            <person name="Tesfaye S."/>
            <person name="Thomson T."/>
            <person name="Thoulutsang Y."/>
            <person name="Thoulutsang D."/>
            <person name="Topham K."/>
            <person name="Topping I."/>
            <person name="Tsamla T."/>
            <person name="Vassiliev H."/>
            <person name="Vo A."/>
            <person name="Wangchuk T."/>
            <person name="Wangdi T."/>
            <person name="Weiand M."/>
            <person name="Wilkinson J."/>
            <person name="Wilson A."/>
            <person name="Yadav S."/>
            <person name="Young G."/>
            <person name="Yu Q."/>
            <person name="Zembek L."/>
            <person name="Zhong D."/>
            <person name="Zimmer A."/>
            <person name="Zwirko Z."/>
            <person name="Jaffe D.B."/>
            <person name="Alvarez P."/>
            <person name="Brockman W."/>
            <person name="Butler J."/>
            <person name="Chin C."/>
            <person name="Gnerre S."/>
            <person name="Grabherr M."/>
            <person name="Kleber M."/>
            <person name="Mauceli E."/>
            <person name="MacCallum I."/>
        </authorList>
    </citation>
    <scope>NUCLEOTIDE SEQUENCE [LARGE SCALE GENOMIC DNA]</scope>
    <source>
        <strain evidence="20">Tucson 14030-0811.24</strain>
    </source>
</reference>
<keyword evidence="12 16" id="KW-0460">Magnesium</keyword>
<feature type="domain" description="Pyruvate kinase C-terminal" evidence="18">
    <location>
        <begin position="398"/>
        <end position="515"/>
    </location>
</feature>
<evidence type="ECO:0000313" key="19">
    <source>
        <dbReference type="EMBL" id="EDW85452.2"/>
    </source>
</evidence>
<keyword evidence="13 16" id="KW-0324">Glycolysis</keyword>
<evidence type="ECO:0000313" key="20">
    <source>
        <dbReference type="Proteomes" id="UP000007798"/>
    </source>
</evidence>
<organism evidence="19 20">
    <name type="scientific">Drosophila willistoni</name>
    <name type="common">Fruit fly</name>
    <dbReference type="NCBI Taxonomy" id="7260"/>
    <lineage>
        <taxon>Eukaryota</taxon>
        <taxon>Metazoa</taxon>
        <taxon>Ecdysozoa</taxon>
        <taxon>Arthropoda</taxon>
        <taxon>Hexapoda</taxon>
        <taxon>Insecta</taxon>
        <taxon>Pterygota</taxon>
        <taxon>Neoptera</taxon>
        <taxon>Endopterygota</taxon>
        <taxon>Diptera</taxon>
        <taxon>Brachycera</taxon>
        <taxon>Muscomorpha</taxon>
        <taxon>Ephydroidea</taxon>
        <taxon>Drosophilidae</taxon>
        <taxon>Drosophila</taxon>
        <taxon>Sophophora</taxon>
    </lineage>
</organism>
<dbReference type="InterPro" id="IPR015795">
    <property type="entry name" value="Pyrv_Knase_C"/>
</dbReference>
<keyword evidence="7 16" id="KW-0808">Transferase</keyword>
<dbReference type="FunCoup" id="B4NM63">
    <property type="interactions" value="155"/>
</dbReference>
<dbReference type="Proteomes" id="UP000007798">
    <property type="component" value="Unassembled WGS sequence"/>
</dbReference>
<keyword evidence="9" id="KW-0547">Nucleotide-binding</keyword>
<feature type="domain" description="Pyruvate kinase barrel" evidence="17">
    <location>
        <begin position="34"/>
        <end position="362"/>
    </location>
</feature>
<dbReference type="PANTHER" id="PTHR11817">
    <property type="entry name" value="PYRUVATE KINASE"/>
    <property type="match status" value="1"/>
</dbReference>
<evidence type="ECO:0000256" key="3">
    <source>
        <dbReference type="ARBA" id="ARBA00004997"/>
    </source>
</evidence>
<evidence type="ECO:0000256" key="5">
    <source>
        <dbReference type="ARBA" id="ARBA00011881"/>
    </source>
</evidence>
<keyword evidence="8" id="KW-0479">Metal-binding</keyword>
<evidence type="ECO:0000256" key="14">
    <source>
        <dbReference type="ARBA" id="ARBA00023317"/>
    </source>
</evidence>
<dbReference type="InterPro" id="IPR011037">
    <property type="entry name" value="Pyrv_Knase-like_insert_dom_sf"/>
</dbReference>